<feature type="coiled-coil region" evidence="4">
    <location>
        <begin position="83"/>
        <end position="110"/>
    </location>
</feature>
<dbReference type="InterPro" id="IPR036388">
    <property type="entry name" value="WH-like_DNA-bd_sf"/>
</dbReference>
<evidence type="ECO:0000313" key="6">
    <source>
        <dbReference type="EMBL" id="TDD01291.1"/>
    </source>
</evidence>
<keyword evidence="4" id="KW-0175">Coiled coil</keyword>
<keyword evidence="1" id="KW-0805">Transcription regulation</keyword>
<protein>
    <submittedName>
        <fullName evidence="6">GntR family transcriptional regulator</fullName>
    </submittedName>
</protein>
<dbReference type="OrthoDB" id="3571145at2"/>
<accession>A0A4R4V9B9</accession>
<evidence type="ECO:0000256" key="2">
    <source>
        <dbReference type="ARBA" id="ARBA00023125"/>
    </source>
</evidence>
<dbReference type="AlphaFoldDB" id="A0A4R4V9B9"/>
<reference evidence="6 7" key="1">
    <citation type="submission" date="2019-03" db="EMBL/GenBank/DDBJ databases">
        <title>Draft genome sequences of novel Actinobacteria.</title>
        <authorList>
            <person name="Sahin N."/>
            <person name="Ay H."/>
            <person name="Saygin H."/>
        </authorList>
    </citation>
    <scope>NUCLEOTIDE SEQUENCE [LARGE SCALE GENOMIC DNA]</scope>
    <source>
        <strain evidence="6 7">16K309</strain>
    </source>
</reference>
<organism evidence="6 7">
    <name type="scientific">Saccharopolyspora terrae</name>
    <dbReference type="NCBI Taxonomy" id="2530384"/>
    <lineage>
        <taxon>Bacteria</taxon>
        <taxon>Bacillati</taxon>
        <taxon>Actinomycetota</taxon>
        <taxon>Actinomycetes</taxon>
        <taxon>Pseudonocardiales</taxon>
        <taxon>Pseudonocardiaceae</taxon>
        <taxon>Saccharopolyspora</taxon>
    </lineage>
</organism>
<keyword evidence="2" id="KW-0238">DNA-binding</keyword>
<dbReference type="SMART" id="SM00345">
    <property type="entry name" value="HTH_GNTR"/>
    <property type="match status" value="1"/>
</dbReference>
<dbReference type="SUPFAM" id="SSF46785">
    <property type="entry name" value="Winged helix' DNA-binding domain"/>
    <property type="match status" value="1"/>
</dbReference>
<sequence>MALDRTEIADQLREAITSGDYSPGDKLRPQRELAKQLGAAPNTVGAALKILAGEGLVTLREKAAAVVRDPAEASAAAPIEAELAEVRTELQELRGRLSEVDQRVADLINRVATDQPPT</sequence>
<evidence type="ECO:0000259" key="5">
    <source>
        <dbReference type="PROSITE" id="PS50949"/>
    </source>
</evidence>
<dbReference type="PROSITE" id="PS50949">
    <property type="entry name" value="HTH_GNTR"/>
    <property type="match status" value="1"/>
</dbReference>
<dbReference type="InterPro" id="IPR036390">
    <property type="entry name" value="WH_DNA-bd_sf"/>
</dbReference>
<evidence type="ECO:0000256" key="3">
    <source>
        <dbReference type="ARBA" id="ARBA00023163"/>
    </source>
</evidence>
<feature type="domain" description="HTH gntR-type" evidence="5">
    <location>
        <begin position="2"/>
        <end position="70"/>
    </location>
</feature>
<dbReference type="Pfam" id="PF00392">
    <property type="entry name" value="GntR"/>
    <property type="match status" value="1"/>
</dbReference>
<name>A0A4R4V9B9_9PSEU</name>
<dbReference type="RefSeq" id="WP_132678588.1">
    <property type="nucleotide sequence ID" value="NZ_SMKS01000064.1"/>
</dbReference>
<dbReference type="CDD" id="cd07377">
    <property type="entry name" value="WHTH_GntR"/>
    <property type="match status" value="1"/>
</dbReference>
<proteinExistence type="predicted"/>
<dbReference type="PANTHER" id="PTHR43537">
    <property type="entry name" value="TRANSCRIPTIONAL REGULATOR, GNTR FAMILY"/>
    <property type="match status" value="1"/>
</dbReference>
<dbReference type="GO" id="GO:0003700">
    <property type="term" value="F:DNA-binding transcription factor activity"/>
    <property type="evidence" value="ECO:0007669"/>
    <property type="project" value="InterPro"/>
</dbReference>
<evidence type="ECO:0000256" key="1">
    <source>
        <dbReference type="ARBA" id="ARBA00023015"/>
    </source>
</evidence>
<dbReference type="PANTHER" id="PTHR43537:SF5">
    <property type="entry name" value="UXU OPERON TRANSCRIPTIONAL REGULATOR"/>
    <property type="match status" value="1"/>
</dbReference>
<keyword evidence="7" id="KW-1185">Reference proteome</keyword>
<keyword evidence="3" id="KW-0804">Transcription</keyword>
<dbReference type="Proteomes" id="UP000295674">
    <property type="component" value="Unassembled WGS sequence"/>
</dbReference>
<dbReference type="GO" id="GO:0003677">
    <property type="term" value="F:DNA binding"/>
    <property type="evidence" value="ECO:0007669"/>
    <property type="project" value="UniProtKB-KW"/>
</dbReference>
<evidence type="ECO:0000313" key="7">
    <source>
        <dbReference type="Proteomes" id="UP000295674"/>
    </source>
</evidence>
<dbReference type="Gene3D" id="1.10.10.10">
    <property type="entry name" value="Winged helix-like DNA-binding domain superfamily/Winged helix DNA-binding domain"/>
    <property type="match status" value="1"/>
</dbReference>
<evidence type="ECO:0000256" key="4">
    <source>
        <dbReference type="SAM" id="Coils"/>
    </source>
</evidence>
<dbReference type="EMBL" id="SMKS01000064">
    <property type="protein sequence ID" value="TDD01291.1"/>
    <property type="molecule type" value="Genomic_DNA"/>
</dbReference>
<comment type="caution">
    <text evidence="6">The sequence shown here is derived from an EMBL/GenBank/DDBJ whole genome shotgun (WGS) entry which is preliminary data.</text>
</comment>
<gene>
    <name evidence="6" type="ORF">E1181_25650</name>
</gene>
<dbReference type="InterPro" id="IPR000524">
    <property type="entry name" value="Tscrpt_reg_HTH_GntR"/>
</dbReference>